<dbReference type="GO" id="GO:0015421">
    <property type="term" value="F:ABC-type oligopeptide transporter activity"/>
    <property type="evidence" value="ECO:0007669"/>
    <property type="project" value="TreeGrafter"/>
</dbReference>
<accession>A0A9X3PMN2</accession>
<dbReference type="Gene3D" id="3.40.50.300">
    <property type="entry name" value="P-loop containing nucleotide triphosphate hydrolases"/>
    <property type="match status" value="1"/>
</dbReference>
<dbReference type="Proteomes" id="UP001145799">
    <property type="component" value="Unassembled WGS sequence"/>
</dbReference>
<evidence type="ECO:0000256" key="1">
    <source>
        <dbReference type="ARBA" id="ARBA00004651"/>
    </source>
</evidence>
<name>A0A9X3PMN2_9ACTN</name>
<gene>
    <name evidence="11" type="ORF">J2S69_000341</name>
    <name evidence="10" type="ORF">O2L01_21640</name>
</gene>
<reference evidence="10" key="1">
    <citation type="submission" date="2022-12" db="EMBL/GenBank/DDBJ databases">
        <title>Gycomyces niveus sp.nov., a novel actinomycete isolated from soil in Shouguang.</title>
        <authorList>
            <person name="Yang X."/>
        </authorList>
    </citation>
    <scope>NUCLEOTIDE SEQUENCE</scope>
    <source>
        <strain evidence="10">DSM 44724</strain>
    </source>
</reference>
<dbReference type="AlphaFoldDB" id="A0A9X3PMN2"/>
<reference evidence="11 13" key="2">
    <citation type="submission" date="2023-07" db="EMBL/GenBank/DDBJ databases">
        <title>Sequencing the genomes of 1000 actinobacteria strains.</title>
        <authorList>
            <person name="Klenk H.-P."/>
        </authorList>
    </citation>
    <scope>NUCLEOTIDE SEQUENCE [LARGE SCALE GENOMIC DNA]</scope>
    <source>
        <strain evidence="11 13">DSM 44724</strain>
    </source>
</reference>
<keyword evidence="3" id="KW-0547">Nucleotide-binding</keyword>
<feature type="transmembrane region" description="Helical" evidence="7">
    <location>
        <begin position="109"/>
        <end position="133"/>
    </location>
</feature>
<comment type="caution">
    <text evidence="10">The sequence shown here is derived from an EMBL/GenBank/DDBJ whole genome shotgun (WGS) entry which is preliminary data.</text>
</comment>
<evidence type="ECO:0000313" key="11">
    <source>
        <dbReference type="EMBL" id="MDR7336622.1"/>
    </source>
</evidence>
<dbReference type="InterPro" id="IPR003439">
    <property type="entry name" value="ABC_transporter-like_ATP-bd"/>
</dbReference>
<evidence type="ECO:0000256" key="2">
    <source>
        <dbReference type="ARBA" id="ARBA00022692"/>
    </source>
</evidence>
<feature type="domain" description="ABC transmembrane type-1" evidence="9">
    <location>
        <begin position="69"/>
        <end position="357"/>
    </location>
</feature>
<dbReference type="InterPro" id="IPR011527">
    <property type="entry name" value="ABC1_TM_dom"/>
</dbReference>
<dbReference type="InterPro" id="IPR003593">
    <property type="entry name" value="AAA+_ATPase"/>
</dbReference>
<keyword evidence="5 7" id="KW-1133">Transmembrane helix</keyword>
<sequence>MRRWWAFIPKQRRAEAAPEADLPELEDSAWYMHAAEAESASFWRMARKLPSLAAEAIALAWRADRWLTVLALGLNLAAGVLTTTALLGVADVTAQLFSAEPTTDRILAALPAVFLVAAATAGRTVLGVAAGWAQQRLTPLVQNSIEARFFELSTQVPRAAWDEDAYQDIIEQCRQRGVRAVVELVGDTVDLVTGVVTVAAVGVALVVLNPVLLVLLFLAAIPSGWAAVRSARLQYIASRSRVSRRRRMWVYEMLMASEYTADEVRVMELGPWLRGQYRIMVAAETEADFAVIRQQTWTRLAGSTASGIALGGVYAALLAMIGTGMVPLAAAAAAVVALQSGGQAMRTLMVAINTAYEDSLYAEAVKEFERASSEHIETQPHRLALGTAAEPLPSPGRISVEDVSFTYPGADDPSLRHVSLEIERGQTVALVGENGSGKTTLAKLLAGLYAPSSGRIRWDGRDLAAVDPALWRTHVSVIGQVIYHWPLGAGTNVRIGRTEADPDQDAIVQAARTGGAHDMIMKLEHGYGTLLSKMFKGGTMLSGGQWQRISAARGLFRDPDAKGVLICDEPSAALDALAEAHLFAALQERAGQGITILISHRLSGVRSADLIVVLDEGRIIESGNHDELMAVGGRYASMFDLQAASYLG</sequence>
<feature type="transmembrane region" description="Helical" evidence="7">
    <location>
        <begin position="211"/>
        <end position="228"/>
    </location>
</feature>
<feature type="transmembrane region" description="Helical" evidence="7">
    <location>
        <begin position="184"/>
        <end position="205"/>
    </location>
</feature>
<evidence type="ECO:0000256" key="4">
    <source>
        <dbReference type="ARBA" id="ARBA00022840"/>
    </source>
</evidence>
<dbReference type="Pfam" id="PF00005">
    <property type="entry name" value="ABC_tran"/>
    <property type="match status" value="1"/>
</dbReference>
<dbReference type="EMBL" id="JAVDYD010000001">
    <property type="protein sequence ID" value="MDR7336622.1"/>
    <property type="molecule type" value="Genomic_DNA"/>
</dbReference>
<keyword evidence="6 7" id="KW-0472">Membrane</keyword>
<evidence type="ECO:0000313" key="13">
    <source>
        <dbReference type="Proteomes" id="UP001183604"/>
    </source>
</evidence>
<dbReference type="PROSITE" id="PS50929">
    <property type="entry name" value="ABC_TM1F"/>
    <property type="match status" value="1"/>
</dbReference>
<feature type="transmembrane region" description="Helical" evidence="7">
    <location>
        <begin position="66"/>
        <end position="89"/>
    </location>
</feature>
<dbReference type="Gene3D" id="1.20.1560.10">
    <property type="entry name" value="ABC transporter type 1, transmembrane domain"/>
    <property type="match status" value="1"/>
</dbReference>
<dbReference type="GO" id="GO:0005524">
    <property type="term" value="F:ATP binding"/>
    <property type="evidence" value="ECO:0007669"/>
    <property type="project" value="UniProtKB-KW"/>
</dbReference>
<dbReference type="Proteomes" id="UP001183604">
    <property type="component" value="Unassembled WGS sequence"/>
</dbReference>
<dbReference type="SUPFAM" id="SSF52540">
    <property type="entry name" value="P-loop containing nucleoside triphosphate hydrolases"/>
    <property type="match status" value="1"/>
</dbReference>
<evidence type="ECO:0000313" key="10">
    <source>
        <dbReference type="EMBL" id="MDA1387612.1"/>
    </source>
</evidence>
<dbReference type="PANTHER" id="PTHR43394:SF1">
    <property type="entry name" value="ATP-BINDING CASSETTE SUB-FAMILY B MEMBER 10, MITOCHONDRIAL"/>
    <property type="match status" value="1"/>
</dbReference>
<protein>
    <submittedName>
        <fullName evidence="10">ABC transporter ATP-binding protein</fullName>
    </submittedName>
    <submittedName>
        <fullName evidence="11">ATP-binding cassette subfamily B protein/ATP-binding cassette subfamily C protein</fullName>
    </submittedName>
</protein>
<dbReference type="PANTHER" id="PTHR43394">
    <property type="entry name" value="ATP-DEPENDENT PERMEASE MDL1, MITOCHONDRIAL"/>
    <property type="match status" value="1"/>
</dbReference>
<evidence type="ECO:0000256" key="3">
    <source>
        <dbReference type="ARBA" id="ARBA00022741"/>
    </source>
</evidence>
<evidence type="ECO:0000256" key="6">
    <source>
        <dbReference type="ARBA" id="ARBA00023136"/>
    </source>
</evidence>
<dbReference type="InterPro" id="IPR036640">
    <property type="entry name" value="ABC1_TM_sf"/>
</dbReference>
<feature type="domain" description="ABC transporter" evidence="8">
    <location>
        <begin position="398"/>
        <end position="641"/>
    </location>
</feature>
<dbReference type="RefSeq" id="WP_270124117.1">
    <property type="nucleotide sequence ID" value="NZ_BAAAOM010000002.1"/>
</dbReference>
<dbReference type="SMART" id="SM00382">
    <property type="entry name" value="AAA"/>
    <property type="match status" value="1"/>
</dbReference>
<dbReference type="GO" id="GO:0005886">
    <property type="term" value="C:plasma membrane"/>
    <property type="evidence" value="ECO:0007669"/>
    <property type="project" value="UniProtKB-SubCell"/>
</dbReference>
<proteinExistence type="predicted"/>
<dbReference type="SUPFAM" id="SSF90123">
    <property type="entry name" value="ABC transporter transmembrane region"/>
    <property type="match status" value="1"/>
</dbReference>
<evidence type="ECO:0000259" key="9">
    <source>
        <dbReference type="PROSITE" id="PS50929"/>
    </source>
</evidence>
<dbReference type="EMBL" id="JAPZVQ010000017">
    <property type="protein sequence ID" value="MDA1387612.1"/>
    <property type="molecule type" value="Genomic_DNA"/>
</dbReference>
<dbReference type="PROSITE" id="PS50893">
    <property type="entry name" value="ABC_TRANSPORTER_2"/>
    <property type="match status" value="1"/>
</dbReference>
<evidence type="ECO:0000256" key="5">
    <source>
        <dbReference type="ARBA" id="ARBA00022989"/>
    </source>
</evidence>
<keyword evidence="4 10" id="KW-0067">ATP-binding</keyword>
<keyword evidence="2 7" id="KW-0812">Transmembrane</keyword>
<evidence type="ECO:0000256" key="7">
    <source>
        <dbReference type="SAM" id="Phobius"/>
    </source>
</evidence>
<dbReference type="InterPro" id="IPR027417">
    <property type="entry name" value="P-loop_NTPase"/>
</dbReference>
<dbReference type="InterPro" id="IPR039421">
    <property type="entry name" value="Type_1_exporter"/>
</dbReference>
<evidence type="ECO:0000259" key="8">
    <source>
        <dbReference type="PROSITE" id="PS50893"/>
    </source>
</evidence>
<evidence type="ECO:0000313" key="12">
    <source>
        <dbReference type="Proteomes" id="UP001145799"/>
    </source>
</evidence>
<organism evidence="10 12">
    <name type="scientific">Glycomyces lechevalierae</name>
    <dbReference type="NCBI Taxonomy" id="256034"/>
    <lineage>
        <taxon>Bacteria</taxon>
        <taxon>Bacillati</taxon>
        <taxon>Actinomycetota</taxon>
        <taxon>Actinomycetes</taxon>
        <taxon>Glycomycetales</taxon>
        <taxon>Glycomycetaceae</taxon>
        <taxon>Glycomyces</taxon>
    </lineage>
</organism>
<dbReference type="GO" id="GO:0016887">
    <property type="term" value="F:ATP hydrolysis activity"/>
    <property type="evidence" value="ECO:0007669"/>
    <property type="project" value="InterPro"/>
</dbReference>
<keyword evidence="13" id="KW-1185">Reference proteome</keyword>
<comment type="subcellular location">
    <subcellularLocation>
        <location evidence="1">Cell membrane</location>
        <topology evidence="1">Multi-pass membrane protein</topology>
    </subcellularLocation>
</comment>